<reference evidence="6 7" key="1">
    <citation type="journal article" date="2015" name="Fungal Genet. Biol.">
        <title>Evolution of novel wood decay mechanisms in Agaricales revealed by the genome sequences of Fistulina hepatica and Cylindrobasidium torrendii.</title>
        <authorList>
            <person name="Floudas D."/>
            <person name="Held B.W."/>
            <person name="Riley R."/>
            <person name="Nagy L.G."/>
            <person name="Koehler G."/>
            <person name="Ransdell A.S."/>
            <person name="Younus H."/>
            <person name="Chow J."/>
            <person name="Chiniquy J."/>
            <person name="Lipzen A."/>
            <person name="Tritt A."/>
            <person name="Sun H."/>
            <person name="Haridas S."/>
            <person name="LaButti K."/>
            <person name="Ohm R.A."/>
            <person name="Kues U."/>
            <person name="Blanchette R.A."/>
            <person name="Grigoriev I.V."/>
            <person name="Minto R.E."/>
            <person name="Hibbett D.S."/>
        </authorList>
    </citation>
    <scope>NUCLEOTIDE SEQUENCE [LARGE SCALE GENOMIC DNA]</scope>
    <source>
        <strain evidence="6 7">FP15055 ss-10</strain>
    </source>
</reference>
<dbReference type="Pfam" id="PF01753">
    <property type="entry name" value="zf-MYND"/>
    <property type="match status" value="1"/>
</dbReference>
<dbReference type="Gene3D" id="6.10.140.2220">
    <property type="match status" value="1"/>
</dbReference>
<evidence type="ECO:0000256" key="2">
    <source>
        <dbReference type="ARBA" id="ARBA00022771"/>
    </source>
</evidence>
<organism evidence="6 7">
    <name type="scientific">Cylindrobasidium torrendii FP15055 ss-10</name>
    <dbReference type="NCBI Taxonomy" id="1314674"/>
    <lineage>
        <taxon>Eukaryota</taxon>
        <taxon>Fungi</taxon>
        <taxon>Dikarya</taxon>
        <taxon>Basidiomycota</taxon>
        <taxon>Agaricomycotina</taxon>
        <taxon>Agaricomycetes</taxon>
        <taxon>Agaricomycetidae</taxon>
        <taxon>Agaricales</taxon>
        <taxon>Marasmiineae</taxon>
        <taxon>Physalacriaceae</taxon>
        <taxon>Cylindrobasidium</taxon>
    </lineage>
</organism>
<sequence>MSTQERIKGLQASALKGSLSAIQQLEDLVASHQVACTDIKDTIFAIDNVYGPSASDEDGTRPSAERVAAIISCLSMLAYGFGEKDIFDTNPGVDFVVHAWPLVRDWSAWLIDCTQITPSSTASAPSSPSSYPEVVETIERAFAAALAQHALVIDARKQHDAKTITAFNSIIRLWCYCSADKKIHSPHRLVTILGYWLAPRTAYPTINGRIPLTVVDEMVATIRALPYDTFARAMAAAYTRIEQDGFSDIEHITGFLSLLNMTTLGNIMTLAARGFCRWHTNILRKLTSRRSFSTANTEHLAGVIRACIGDLNNHLKSRGSTYVTHALRTGALLALVQAGVLLKSVVKEQEVANALNVLRPYILWPSHRRDILKQLRSADKTGLRAQLSQTSPVSRALVELERLALDFSDSVRIKDVCIGVCANCDAPRGQFHPRRCKGCLHTVYCSESCQRDHWKKGHSMYCMSAFQLLDINLVKGLGMNRTDSDFLLYLAARDVQRSGERIAACFAKEASAVRPGELPMLVMDYGQYVEDRNVKMHIVPFQGVNERYNGQLEAPKEPAWMVFLERTKNFCTATKDRPVVILGTSMGAGGTYFRLATLSALMGFTYEKVDGKKGLYNPALPWHRTMHYAHSLRH</sequence>
<keyword evidence="2 4" id="KW-0863">Zinc-finger</keyword>
<evidence type="ECO:0000259" key="5">
    <source>
        <dbReference type="PROSITE" id="PS50865"/>
    </source>
</evidence>
<dbReference type="PROSITE" id="PS50865">
    <property type="entry name" value="ZF_MYND_2"/>
    <property type="match status" value="1"/>
</dbReference>
<protein>
    <recommendedName>
        <fullName evidence="5">MYND-type domain-containing protein</fullName>
    </recommendedName>
</protein>
<dbReference type="SUPFAM" id="SSF144232">
    <property type="entry name" value="HIT/MYND zinc finger-like"/>
    <property type="match status" value="1"/>
</dbReference>
<dbReference type="STRING" id="1314674.A0A0D7B9G8"/>
<keyword evidence="7" id="KW-1185">Reference proteome</keyword>
<dbReference type="InterPro" id="IPR002893">
    <property type="entry name" value="Znf_MYND"/>
</dbReference>
<dbReference type="Proteomes" id="UP000054007">
    <property type="component" value="Unassembled WGS sequence"/>
</dbReference>
<dbReference type="AlphaFoldDB" id="A0A0D7B9G8"/>
<accession>A0A0D7B9G8</accession>
<evidence type="ECO:0000313" key="7">
    <source>
        <dbReference type="Proteomes" id="UP000054007"/>
    </source>
</evidence>
<evidence type="ECO:0000313" key="6">
    <source>
        <dbReference type="EMBL" id="KIY66794.1"/>
    </source>
</evidence>
<gene>
    <name evidence="6" type="ORF">CYLTODRAFT_491142</name>
</gene>
<dbReference type="OrthoDB" id="2889992at2759"/>
<dbReference type="EMBL" id="KN880543">
    <property type="protein sequence ID" value="KIY66794.1"/>
    <property type="molecule type" value="Genomic_DNA"/>
</dbReference>
<keyword evidence="3" id="KW-0862">Zinc</keyword>
<proteinExistence type="predicted"/>
<evidence type="ECO:0000256" key="4">
    <source>
        <dbReference type="PROSITE-ProRule" id="PRU00134"/>
    </source>
</evidence>
<evidence type="ECO:0000256" key="1">
    <source>
        <dbReference type="ARBA" id="ARBA00022723"/>
    </source>
</evidence>
<keyword evidence="1" id="KW-0479">Metal-binding</keyword>
<name>A0A0D7B9G8_9AGAR</name>
<feature type="domain" description="MYND-type" evidence="5">
    <location>
        <begin position="421"/>
        <end position="462"/>
    </location>
</feature>
<dbReference type="GO" id="GO:0008270">
    <property type="term" value="F:zinc ion binding"/>
    <property type="evidence" value="ECO:0007669"/>
    <property type="project" value="UniProtKB-KW"/>
</dbReference>
<evidence type="ECO:0000256" key="3">
    <source>
        <dbReference type="ARBA" id="ARBA00022833"/>
    </source>
</evidence>